<evidence type="ECO:0000313" key="2">
    <source>
        <dbReference type="Proteomes" id="UP001627154"/>
    </source>
</evidence>
<comment type="caution">
    <text evidence="1">The sequence shown here is derived from an EMBL/GenBank/DDBJ whole genome shotgun (WGS) entry which is preliminary data.</text>
</comment>
<dbReference type="Proteomes" id="UP001627154">
    <property type="component" value="Unassembled WGS sequence"/>
</dbReference>
<name>A0ABD2WAP0_9HYME</name>
<proteinExistence type="predicted"/>
<protein>
    <submittedName>
        <fullName evidence="1">Uncharacterized protein</fullName>
    </submittedName>
</protein>
<reference evidence="1 2" key="1">
    <citation type="journal article" date="2024" name="bioRxiv">
        <title>A reference genome for Trichogramma kaykai: A tiny desert-dwelling parasitoid wasp with competing sex-ratio distorters.</title>
        <authorList>
            <person name="Culotta J."/>
            <person name="Lindsey A.R."/>
        </authorList>
    </citation>
    <scope>NUCLEOTIDE SEQUENCE [LARGE SCALE GENOMIC DNA]</scope>
    <source>
        <strain evidence="1 2">KSX58</strain>
    </source>
</reference>
<evidence type="ECO:0000313" key="1">
    <source>
        <dbReference type="EMBL" id="KAL3389988.1"/>
    </source>
</evidence>
<gene>
    <name evidence="1" type="ORF">TKK_015334</name>
</gene>
<accession>A0ABD2WAP0</accession>
<dbReference type="EMBL" id="JBJJXI010000122">
    <property type="protein sequence ID" value="KAL3389988.1"/>
    <property type="molecule type" value="Genomic_DNA"/>
</dbReference>
<dbReference type="AlphaFoldDB" id="A0ABD2WAP0"/>
<organism evidence="1 2">
    <name type="scientific">Trichogramma kaykai</name>
    <dbReference type="NCBI Taxonomy" id="54128"/>
    <lineage>
        <taxon>Eukaryota</taxon>
        <taxon>Metazoa</taxon>
        <taxon>Ecdysozoa</taxon>
        <taxon>Arthropoda</taxon>
        <taxon>Hexapoda</taxon>
        <taxon>Insecta</taxon>
        <taxon>Pterygota</taxon>
        <taxon>Neoptera</taxon>
        <taxon>Endopterygota</taxon>
        <taxon>Hymenoptera</taxon>
        <taxon>Apocrita</taxon>
        <taxon>Proctotrupomorpha</taxon>
        <taxon>Chalcidoidea</taxon>
        <taxon>Trichogrammatidae</taxon>
        <taxon>Trichogramma</taxon>
    </lineage>
</organism>
<sequence length="169" mass="19936">MCRRQDIPEVTRSDTGPGFFIDFPDWESIGSDGLDHVNFTWDEPIGFDSDGEPIYEDSEGDDDNDSVISWFYWTMDILHIDELFASKRVTLHEGRVVVDFYYQEVKVIIVGKLIATLNRNLLCHYECWDDDGPAFSVCGESQDEKGSRVFVRFDYMHEEQKYYKRNYYY</sequence>
<keyword evidence="2" id="KW-1185">Reference proteome</keyword>